<accession>A0ACB8SKU9</accession>
<proteinExistence type="predicted"/>
<comment type="caution">
    <text evidence="1">The sequence shown here is derived from an EMBL/GenBank/DDBJ whole genome shotgun (WGS) entry which is preliminary data.</text>
</comment>
<gene>
    <name evidence="1" type="ORF">BV25DRAFT_1872473</name>
</gene>
<protein>
    <submittedName>
        <fullName evidence="1">Uncharacterized protein</fullName>
    </submittedName>
</protein>
<dbReference type="EMBL" id="MU277250">
    <property type="protein sequence ID" value="KAI0057204.1"/>
    <property type="molecule type" value="Genomic_DNA"/>
</dbReference>
<sequence length="729" mass="82087">MDSLQLFPPLHERGKEKAFVQSGRTLSATQSPRDSSLAVFATNAVEPKALSALKTAYPTQQDVYTASIDLVPSSERRLFITDTSVIFAAFQNLMKTVSPEDTSLLSQRDERTLGMMTKLALDYVNFTRECWVHASQPVKRVVPLQYDAAHYRSLYTCLSLFVVLYLPDSGFEDAPVGEELMEWLNIHFIEPSSEEGDLLSSQSHPWEDENFWPYLTKTVLRGLSKASVFFLNTLSQHQSEHLQDLAERLAPILESHPRLIQFSTERDFVVAFRRWKEKVKSLRLELDRVPEDVRHDDFADWWNHLSGIVGILEGRQEVIRNICVDLGSDWKEVCSAWGVFIDHRLRRQDLPDVVSQIMQDMPPDPTDIEDMIHAALFSGQLTGALSRAAKLDVWLAAHWADMMEPLELLDARVDEESELSVRQQYVLAYAQYLHSDPALWRITVDYLCSCGPIGRERADQVLLRVPFNSKFQGGHSPIVAEVQNGGLRSSDDAVGVLNEVIRTCTEYERESARRMVSQIAAQKFLQEKQYGLAISYAASAEYWTGVGRIVDSILTEYVLHGPEAFAQSVITVAPILQELRAHPDASGIFIHRLMFAVRYAEYHRRRLNGDLHEAALDLLAMLQEDIAPKTWWGVILCDAAELLKADGTMLFSPSGVVQLLKRLEEVHIRAAQGSGSDYLSVLMKTMKGATEKEALQRLRSARLALAKSYARCTMLGAGGREIPGPLPGV</sequence>
<name>A0ACB8SKU9_9AGAM</name>
<organism evidence="1 2">
    <name type="scientific">Artomyces pyxidatus</name>
    <dbReference type="NCBI Taxonomy" id="48021"/>
    <lineage>
        <taxon>Eukaryota</taxon>
        <taxon>Fungi</taxon>
        <taxon>Dikarya</taxon>
        <taxon>Basidiomycota</taxon>
        <taxon>Agaricomycotina</taxon>
        <taxon>Agaricomycetes</taxon>
        <taxon>Russulales</taxon>
        <taxon>Auriscalpiaceae</taxon>
        <taxon>Artomyces</taxon>
    </lineage>
</organism>
<evidence type="ECO:0000313" key="1">
    <source>
        <dbReference type="EMBL" id="KAI0057204.1"/>
    </source>
</evidence>
<keyword evidence="2" id="KW-1185">Reference proteome</keyword>
<evidence type="ECO:0000313" key="2">
    <source>
        <dbReference type="Proteomes" id="UP000814140"/>
    </source>
</evidence>
<reference evidence="1" key="1">
    <citation type="submission" date="2021-03" db="EMBL/GenBank/DDBJ databases">
        <authorList>
            <consortium name="DOE Joint Genome Institute"/>
            <person name="Ahrendt S."/>
            <person name="Looney B.P."/>
            <person name="Miyauchi S."/>
            <person name="Morin E."/>
            <person name="Drula E."/>
            <person name="Courty P.E."/>
            <person name="Chicoki N."/>
            <person name="Fauchery L."/>
            <person name="Kohler A."/>
            <person name="Kuo A."/>
            <person name="Labutti K."/>
            <person name="Pangilinan J."/>
            <person name="Lipzen A."/>
            <person name="Riley R."/>
            <person name="Andreopoulos W."/>
            <person name="He G."/>
            <person name="Johnson J."/>
            <person name="Barry K.W."/>
            <person name="Grigoriev I.V."/>
            <person name="Nagy L."/>
            <person name="Hibbett D."/>
            <person name="Henrissat B."/>
            <person name="Matheny P.B."/>
            <person name="Labbe J."/>
            <person name="Martin F."/>
        </authorList>
    </citation>
    <scope>NUCLEOTIDE SEQUENCE</scope>
    <source>
        <strain evidence="1">HHB10654</strain>
    </source>
</reference>
<reference evidence="1" key="2">
    <citation type="journal article" date="2022" name="New Phytol.">
        <title>Evolutionary transition to the ectomycorrhizal habit in the genomes of a hyperdiverse lineage of mushroom-forming fungi.</title>
        <authorList>
            <person name="Looney B."/>
            <person name="Miyauchi S."/>
            <person name="Morin E."/>
            <person name="Drula E."/>
            <person name="Courty P.E."/>
            <person name="Kohler A."/>
            <person name="Kuo A."/>
            <person name="LaButti K."/>
            <person name="Pangilinan J."/>
            <person name="Lipzen A."/>
            <person name="Riley R."/>
            <person name="Andreopoulos W."/>
            <person name="He G."/>
            <person name="Johnson J."/>
            <person name="Nolan M."/>
            <person name="Tritt A."/>
            <person name="Barry K.W."/>
            <person name="Grigoriev I.V."/>
            <person name="Nagy L.G."/>
            <person name="Hibbett D."/>
            <person name="Henrissat B."/>
            <person name="Matheny P.B."/>
            <person name="Labbe J."/>
            <person name="Martin F.M."/>
        </authorList>
    </citation>
    <scope>NUCLEOTIDE SEQUENCE</scope>
    <source>
        <strain evidence="1">HHB10654</strain>
    </source>
</reference>
<dbReference type="Proteomes" id="UP000814140">
    <property type="component" value="Unassembled WGS sequence"/>
</dbReference>